<accession>A0ABW1M9Y6</accession>
<dbReference type="Proteomes" id="UP001596242">
    <property type="component" value="Unassembled WGS sequence"/>
</dbReference>
<organism evidence="3 4">
    <name type="scientific">Streptomyces pratens</name>
    <dbReference type="NCBI Taxonomy" id="887456"/>
    <lineage>
        <taxon>Bacteria</taxon>
        <taxon>Bacillati</taxon>
        <taxon>Actinomycetota</taxon>
        <taxon>Actinomycetes</taxon>
        <taxon>Kitasatosporales</taxon>
        <taxon>Streptomycetaceae</taxon>
        <taxon>Streptomyces</taxon>
    </lineage>
</organism>
<feature type="domain" description="HTH-like" evidence="2">
    <location>
        <begin position="4"/>
        <end position="52"/>
    </location>
</feature>
<protein>
    <submittedName>
        <fullName evidence="3">IS3 family transposase</fullName>
    </submittedName>
</protein>
<gene>
    <name evidence="3" type="ORF">ACFP50_35675</name>
</gene>
<keyword evidence="4" id="KW-1185">Reference proteome</keyword>
<evidence type="ECO:0000256" key="1">
    <source>
        <dbReference type="SAM" id="MobiDB-lite"/>
    </source>
</evidence>
<proteinExistence type="predicted"/>
<evidence type="ECO:0000313" key="3">
    <source>
        <dbReference type="EMBL" id="MFC6060550.1"/>
    </source>
</evidence>
<dbReference type="PANTHER" id="PTHR46889">
    <property type="entry name" value="TRANSPOSASE INSF FOR INSERTION SEQUENCE IS3B-RELATED"/>
    <property type="match status" value="1"/>
</dbReference>
<reference evidence="4" key="1">
    <citation type="journal article" date="2019" name="Int. J. Syst. Evol. Microbiol.">
        <title>The Global Catalogue of Microorganisms (GCM) 10K type strain sequencing project: providing services to taxonomists for standard genome sequencing and annotation.</title>
        <authorList>
            <consortium name="The Broad Institute Genomics Platform"/>
            <consortium name="The Broad Institute Genome Sequencing Center for Infectious Disease"/>
            <person name="Wu L."/>
            <person name="Ma J."/>
        </authorList>
    </citation>
    <scope>NUCLEOTIDE SEQUENCE [LARGE SCALE GENOMIC DNA]</scope>
    <source>
        <strain evidence="4">JCM 12763</strain>
    </source>
</reference>
<dbReference type="PANTHER" id="PTHR46889:SF4">
    <property type="entry name" value="TRANSPOSASE INSO FOR INSERTION SEQUENCE ELEMENT IS911B-RELATED"/>
    <property type="match status" value="1"/>
</dbReference>
<evidence type="ECO:0000259" key="2">
    <source>
        <dbReference type="Pfam" id="PF13276"/>
    </source>
</evidence>
<dbReference type="RefSeq" id="WP_386406823.1">
    <property type="nucleotide sequence ID" value="NZ_JBHSPT010000132.1"/>
</dbReference>
<feature type="region of interest" description="Disordered" evidence="1">
    <location>
        <begin position="122"/>
        <end position="147"/>
    </location>
</feature>
<sequence>MTGQIRQIHQDSGGIYGSPRIHAVLKREGHVGRKRVERLMRQAGLAWTSPRRSKGFTRRAPDADLAPELVQCDFTPLAPNQLWVTDLTMIPSLKGPLRLSAIRDAFSAESWPRRLLPARTQTWSSPRWSTRRPAAKSPPANSSTTPITARSIPLSISQHAWSERVFRHPWARSVTPTTVSLFVPDPARIG</sequence>
<comment type="caution">
    <text evidence="3">The sequence shown here is derived from an EMBL/GenBank/DDBJ whole genome shotgun (WGS) entry which is preliminary data.</text>
</comment>
<evidence type="ECO:0000313" key="4">
    <source>
        <dbReference type="Proteomes" id="UP001596242"/>
    </source>
</evidence>
<dbReference type="InterPro" id="IPR050900">
    <property type="entry name" value="Transposase_IS3/IS150/IS904"/>
</dbReference>
<dbReference type="EMBL" id="JBHSPT010000132">
    <property type="protein sequence ID" value="MFC6060550.1"/>
    <property type="molecule type" value="Genomic_DNA"/>
</dbReference>
<dbReference type="Pfam" id="PF13276">
    <property type="entry name" value="HTH_21"/>
    <property type="match status" value="1"/>
</dbReference>
<name>A0ABW1M9Y6_9ACTN</name>
<dbReference type="InterPro" id="IPR025948">
    <property type="entry name" value="HTH-like_dom"/>
</dbReference>